<dbReference type="InterPro" id="IPR002938">
    <property type="entry name" value="FAD-bd"/>
</dbReference>
<evidence type="ECO:0000259" key="1">
    <source>
        <dbReference type="Pfam" id="PF01494"/>
    </source>
</evidence>
<dbReference type="InterPro" id="IPR036188">
    <property type="entry name" value="FAD/NAD-bd_sf"/>
</dbReference>
<keyword evidence="3" id="KW-1185">Reference proteome</keyword>
<dbReference type="SUPFAM" id="SSF51905">
    <property type="entry name" value="FAD/NAD(P)-binding domain"/>
    <property type="match status" value="1"/>
</dbReference>
<accession>A0ABU0C7B1</accession>
<reference evidence="2 3" key="1">
    <citation type="submission" date="2023-07" db="EMBL/GenBank/DDBJ databases">
        <title>Genomic Encyclopedia of Type Strains, Phase IV (KMG-IV): sequencing the most valuable type-strain genomes for metagenomic binning, comparative biology and taxonomic classification.</title>
        <authorList>
            <person name="Goeker M."/>
        </authorList>
    </citation>
    <scope>NUCLEOTIDE SEQUENCE [LARGE SCALE GENOMIC DNA]</scope>
    <source>
        <strain evidence="2 3">DSM 11549</strain>
    </source>
</reference>
<dbReference type="InterPro" id="IPR050407">
    <property type="entry name" value="Geranylgeranyl_reductase"/>
</dbReference>
<sequence length="397" mass="42363">MSFDALILGGGPAGSTAAIALSRRGWKVALIEKAEFPRRKVCGEFVSATSLAVIEAVGLGEEWKARAGPEVRRVALFSGERVVTARMPAAHGAGFGRALGRDVLDDLLVQEAVRAGATLFQPFCATEVTPNGDRQAVTIASRKEDMTLSAPIVIAAHGSWEPGRLPSQLEKTNRPSDLLGFKAHFSAARLDADLMPLLVFPGGYGGMVWADRGRLSLSLCIRRDAFAELRQEAGGGSASEAVHRHLLASCRGVREAIGEAQLQGRWLAAGPIRPGMRVRYRDDIFRIGNVAGESHPVIAEGISMAMQSAWLLAEELEAIDPAKRDERDAAGRRYSRRWREQFGARILAASAIAGFAVRPVGARLMGGAIEALPALLTLGARLSGKTKPLGISAFETA</sequence>
<evidence type="ECO:0000313" key="2">
    <source>
        <dbReference type="EMBL" id="MDQ0325791.1"/>
    </source>
</evidence>
<evidence type="ECO:0000313" key="3">
    <source>
        <dbReference type="Proteomes" id="UP001230253"/>
    </source>
</evidence>
<dbReference type="PANTHER" id="PTHR42685">
    <property type="entry name" value="GERANYLGERANYL DIPHOSPHATE REDUCTASE"/>
    <property type="match status" value="1"/>
</dbReference>
<dbReference type="RefSeq" id="WP_307153951.1">
    <property type="nucleotide sequence ID" value="NZ_JAUSUK010000001.1"/>
</dbReference>
<organism evidence="2 3">
    <name type="scientific">Rhodopseudomonas julia</name>
    <dbReference type="NCBI Taxonomy" id="200617"/>
    <lineage>
        <taxon>Bacteria</taxon>
        <taxon>Pseudomonadati</taxon>
        <taxon>Pseudomonadota</taxon>
        <taxon>Alphaproteobacteria</taxon>
        <taxon>Hyphomicrobiales</taxon>
        <taxon>Nitrobacteraceae</taxon>
        <taxon>Rhodopseudomonas</taxon>
    </lineage>
</organism>
<gene>
    <name evidence="2" type="ORF">J2R99_001640</name>
</gene>
<dbReference type="Gene3D" id="3.50.50.60">
    <property type="entry name" value="FAD/NAD(P)-binding domain"/>
    <property type="match status" value="1"/>
</dbReference>
<dbReference type="EMBL" id="JAUSUK010000001">
    <property type="protein sequence ID" value="MDQ0325791.1"/>
    <property type="molecule type" value="Genomic_DNA"/>
</dbReference>
<proteinExistence type="predicted"/>
<protein>
    <submittedName>
        <fullName evidence="2">Flavin-dependent dehydrogenase</fullName>
    </submittedName>
</protein>
<dbReference type="PRINTS" id="PR00420">
    <property type="entry name" value="RNGMNOXGNASE"/>
</dbReference>
<comment type="caution">
    <text evidence="2">The sequence shown here is derived from an EMBL/GenBank/DDBJ whole genome shotgun (WGS) entry which is preliminary data.</text>
</comment>
<dbReference type="Proteomes" id="UP001230253">
    <property type="component" value="Unassembled WGS sequence"/>
</dbReference>
<name>A0ABU0C7B1_9BRAD</name>
<feature type="domain" description="FAD-binding" evidence="1">
    <location>
        <begin position="4"/>
        <end position="318"/>
    </location>
</feature>
<dbReference type="PANTHER" id="PTHR42685:SF22">
    <property type="entry name" value="CONDITIONED MEDIUM FACTOR RECEPTOR 1"/>
    <property type="match status" value="1"/>
</dbReference>
<dbReference type="Pfam" id="PF01494">
    <property type="entry name" value="FAD_binding_3"/>
    <property type="match status" value="1"/>
</dbReference>